<dbReference type="Proteomes" id="UP000095767">
    <property type="component" value="Unassembled WGS sequence"/>
</dbReference>
<dbReference type="EMBL" id="LWDX02024893">
    <property type="protein sequence ID" value="OEL30763.1"/>
    <property type="molecule type" value="Genomic_DNA"/>
</dbReference>
<sequence length="254" mass="26619">AARGAVRVHHVERLRVAGADDALEARAHVHDVPLAAAARRRYDARAHGHGLQRAQHPPVRGAALAAHRVAAALAVAIRAPHLLLHQLLAAAAVGRGRGRGGARERAGGLGAVALERDADEAGRHLADQRRRGRGELEQHRGARARVHLEREVDVAAAVAVERACEPVSYTHLDVLVLVVGLRALGGAVLHAGRGVMAAALAKNRPLEVPPGEGEGGLVGAPRHDGPHGFFLRGRFVFPVVSTLKSAGGWGLCIL</sequence>
<name>A0A1E5W063_9POAL</name>
<reference evidence="1 2" key="1">
    <citation type="submission" date="2016-09" db="EMBL/GenBank/DDBJ databases">
        <title>The draft genome of Dichanthelium oligosanthes: A C3 panicoid grass species.</title>
        <authorList>
            <person name="Studer A.J."/>
            <person name="Schnable J.C."/>
            <person name="Brutnell T.P."/>
        </authorList>
    </citation>
    <scope>NUCLEOTIDE SEQUENCE [LARGE SCALE GENOMIC DNA]</scope>
    <source>
        <strain evidence="2">cv. Kellogg 1175</strain>
        <tissue evidence="1">Leaf</tissue>
    </source>
</reference>
<gene>
    <name evidence="1" type="ORF">BAE44_0008219</name>
</gene>
<feature type="non-terminal residue" evidence="1">
    <location>
        <position position="1"/>
    </location>
</feature>
<protein>
    <submittedName>
        <fullName evidence="1">Protein MIZU-KUSSEI 1</fullName>
    </submittedName>
</protein>
<evidence type="ECO:0000313" key="1">
    <source>
        <dbReference type="EMBL" id="OEL30763.1"/>
    </source>
</evidence>
<comment type="caution">
    <text evidence="1">The sequence shown here is derived from an EMBL/GenBank/DDBJ whole genome shotgun (WGS) entry which is preliminary data.</text>
</comment>
<organism evidence="1 2">
    <name type="scientific">Dichanthelium oligosanthes</name>
    <dbReference type="NCBI Taxonomy" id="888268"/>
    <lineage>
        <taxon>Eukaryota</taxon>
        <taxon>Viridiplantae</taxon>
        <taxon>Streptophyta</taxon>
        <taxon>Embryophyta</taxon>
        <taxon>Tracheophyta</taxon>
        <taxon>Spermatophyta</taxon>
        <taxon>Magnoliopsida</taxon>
        <taxon>Liliopsida</taxon>
        <taxon>Poales</taxon>
        <taxon>Poaceae</taxon>
        <taxon>PACMAD clade</taxon>
        <taxon>Panicoideae</taxon>
        <taxon>Panicodae</taxon>
        <taxon>Paniceae</taxon>
        <taxon>Dichantheliinae</taxon>
        <taxon>Dichanthelium</taxon>
    </lineage>
</organism>
<dbReference type="AlphaFoldDB" id="A0A1E5W063"/>
<proteinExistence type="predicted"/>
<keyword evidence="2" id="KW-1185">Reference proteome</keyword>
<evidence type="ECO:0000313" key="2">
    <source>
        <dbReference type="Proteomes" id="UP000095767"/>
    </source>
</evidence>
<accession>A0A1E5W063</accession>
<dbReference type="OrthoDB" id="10649505at2759"/>